<dbReference type="AlphaFoldDB" id="A0A0K9PVA4"/>
<dbReference type="PANTHER" id="PTHR13675:SF1">
    <property type="entry name" value="SUCCINATE DEHYDROGENASE ASSEMBLY FACTOR 1, MITOCHONDRIAL"/>
    <property type="match status" value="1"/>
</dbReference>
<evidence type="ECO:0000256" key="1">
    <source>
        <dbReference type="ARBA" id="ARBA00004305"/>
    </source>
</evidence>
<keyword evidence="7" id="KW-1185">Reference proteome</keyword>
<gene>
    <name evidence="6" type="ORF">ZOSMA_16G01370</name>
</gene>
<comment type="subcellular location">
    <subcellularLocation>
        <location evidence="1">Mitochondrion matrix</location>
    </subcellularLocation>
</comment>
<evidence type="ECO:0000256" key="3">
    <source>
        <dbReference type="ARBA" id="ARBA00023186"/>
    </source>
</evidence>
<dbReference type="InterPro" id="IPR008011">
    <property type="entry name" value="Complex1_LYR_dom"/>
</dbReference>
<evidence type="ECO:0000313" key="6">
    <source>
        <dbReference type="EMBL" id="KMZ72167.1"/>
    </source>
</evidence>
<reference evidence="7" key="1">
    <citation type="journal article" date="2016" name="Nature">
        <title>The genome of the seagrass Zostera marina reveals angiosperm adaptation to the sea.</title>
        <authorList>
            <person name="Olsen J.L."/>
            <person name="Rouze P."/>
            <person name="Verhelst B."/>
            <person name="Lin Y.-C."/>
            <person name="Bayer T."/>
            <person name="Collen J."/>
            <person name="Dattolo E."/>
            <person name="De Paoli E."/>
            <person name="Dittami S."/>
            <person name="Maumus F."/>
            <person name="Michel G."/>
            <person name="Kersting A."/>
            <person name="Lauritano C."/>
            <person name="Lohaus R."/>
            <person name="Toepel M."/>
            <person name="Tonon T."/>
            <person name="Vanneste K."/>
            <person name="Amirebrahimi M."/>
            <person name="Brakel J."/>
            <person name="Bostroem C."/>
            <person name="Chovatia M."/>
            <person name="Grimwood J."/>
            <person name="Jenkins J.W."/>
            <person name="Jueterbock A."/>
            <person name="Mraz A."/>
            <person name="Stam W.T."/>
            <person name="Tice H."/>
            <person name="Bornberg-Bauer E."/>
            <person name="Green P.J."/>
            <person name="Pearson G.A."/>
            <person name="Procaccini G."/>
            <person name="Duarte C.M."/>
            <person name="Schmutz J."/>
            <person name="Reusch T.B.H."/>
            <person name="Van de Peer Y."/>
        </authorList>
    </citation>
    <scope>NUCLEOTIDE SEQUENCE [LARGE SCALE GENOMIC DNA]</scope>
    <source>
        <strain evidence="7">cv. Finnish</strain>
    </source>
</reference>
<evidence type="ECO:0000313" key="7">
    <source>
        <dbReference type="Proteomes" id="UP000036987"/>
    </source>
</evidence>
<dbReference type="OrthoDB" id="273010at2759"/>
<dbReference type="Pfam" id="PF05347">
    <property type="entry name" value="Complex1_LYR"/>
    <property type="match status" value="1"/>
</dbReference>
<keyword evidence="2" id="KW-0496">Mitochondrion</keyword>
<dbReference type="CDD" id="cd20268">
    <property type="entry name" value="Complex1_LYR_SDHAF1_LYRM8"/>
    <property type="match status" value="1"/>
</dbReference>
<dbReference type="PANTHER" id="PTHR13675">
    <property type="entry name" value="LYR MOTIF-CONTAINING PROTEIN 2"/>
    <property type="match status" value="1"/>
</dbReference>
<dbReference type="GO" id="GO:0005739">
    <property type="term" value="C:mitochondrion"/>
    <property type="evidence" value="ECO:0000318"/>
    <property type="project" value="GO_Central"/>
</dbReference>
<comment type="caution">
    <text evidence="6">The sequence shown here is derived from an EMBL/GenBank/DDBJ whole genome shotgun (WGS) entry which is preliminary data.</text>
</comment>
<comment type="similarity">
    <text evidence="4">Belongs to the complex I LYR family. SDHAF1 subfamily.</text>
</comment>
<dbReference type="GO" id="GO:0034553">
    <property type="term" value="P:mitochondrial respiratory chain complex II assembly"/>
    <property type="evidence" value="ECO:0000318"/>
    <property type="project" value="GO_Central"/>
</dbReference>
<keyword evidence="3" id="KW-0143">Chaperone</keyword>
<dbReference type="EMBL" id="LFYR01000643">
    <property type="protein sequence ID" value="KMZ72167.1"/>
    <property type="molecule type" value="Genomic_DNA"/>
</dbReference>
<accession>A0A0K9PVA4</accession>
<dbReference type="InterPro" id="IPR045295">
    <property type="entry name" value="Complex1_LYR_SDHAF1_LYRM8"/>
</dbReference>
<dbReference type="GO" id="GO:0005759">
    <property type="term" value="C:mitochondrial matrix"/>
    <property type="evidence" value="ECO:0007669"/>
    <property type="project" value="UniProtKB-SubCell"/>
</dbReference>
<sequence length="97" mass="11124">MVPGSPRLSGLQKQIFALYREFLRAAHLKTSEERIRIESIVSAEFRQNAKAIDRKNFLHIEHLLRMGKKQLEQLKSPATVGLSTLKVSAKIRNNQQN</sequence>
<proteinExistence type="inferred from homology"/>
<organism evidence="6 7">
    <name type="scientific">Zostera marina</name>
    <name type="common">Eelgrass</name>
    <dbReference type="NCBI Taxonomy" id="29655"/>
    <lineage>
        <taxon>Eukaryota</taxon>
        <taxon>Viridiplantae</taxon>
        <taxon>Streptophyta</taxon>
        <taxon>Embryophyta</taxon>
        <taxon>Tracheophyta</taxon>
        <taxon>Spermatophyta</taxon>
        <taxon>Magnoliopsida</taxon>
        <taxon>Liliopsida</taxon>
        <taxon>Zosteraceae</taxon>
        <taxon>Zostera</taxon>
    </lineage>
</organism>
<dbReference type="Proteomes" id="UP000036987">
    <property type="component" value="Unassembled WGS sequence"/>
</dbReference>
<dbReference type="STRING" id="29655.A0A0K9PVA4"/>
<feature type="domain" description="Complex 1 LYR protein" evidence="5">
    <location>
        <begin position="13"/>
        <end position="73"/>
    </location>
</feature>
<protein>
    <submittedName>
        <fullName evidence="6">Succinate dehydrogenase assembly factor 1, mitochondrial</fullName>
    </submittedName>
</protein>
<name>A0A0K9PVA4_ZOSMR</name>
<dbReference type="OMA" id="VEMYSSP"/>
<evidence type="ECO:0000256" key="2">
    <source>
        <dbReference type="ARBA" id="ARBA00023128"/>
    </source>
</evidence>
<evidence type="ECO:0000259" key="5">
    <source>
        <dbReference type="Pfam" id="PF05347"/>
    </source>
</evidence>
<evidence type="ECO:0000256" key="4">
    <source>
        <dbReference type="ARBA" id="ARBA00025715"/>
    </source>
</evidence>